<feature type="transmembrane region" description="Helical" evidence="6">
    <location>
        <begin position="122"/>
        <end position="141"/>
    </location>
</feature>
<dbReference type="InterPro" id="IPR001851">
    <property type="entry name" value="ABC_transp_permease"/>
</dbReference>
<dbReference type="RefSeq" id="WP_127786301.1">
    <property type="nucleotide sequence ID" value="NZ_SACL01000001.1"/>
</dbReference>
<dbReference type="Pfam" id="PF02653">
    <property type="entry name" value="BPD_transp_2"/>
    <property type="match status" value="1"/>
</dbReference>
<evidence type="ECO:0000256" key="3">
    <source>
        <dbReference type="ARBA" id="ARBA00022692"/>
    </source>
</evidence>
<organism evidence="7 8">
    <name type="scientific">Rhodovarius crocodyli</name>
    <dbReference type="NCBI Taxonomy" id="1979269"/>
    <lineage>
        <taxon>Bacteria</taxon>
        <taxon>Pseudomonadati</taxon>
        <taxon>Pseudomonadota</taxon>
        <taxon>Alphaproteobacteria</taxon>
        <taxon>Acetobacterales</taxon>
        <taxon>Roseomonadaceae</taxon>
        <taxon>Rhodovarius</taxon>
    </lineage>
</organism>
<evidence type="ECO:0000256" key="1">
    <source>
        <dbReference type="ARBA" id="ARBA00004651"/>
    </source>
</evidence>
<dbReference type="Proteomes" id="UP000282957">
    <property type="component" value="Unassembled WGS sequence"/>
</dbReference>
<evidence type="ECO:0000256" key="6">
    <source>
        <dbReference type="SAM" id="Phobius"/>
    </source>
</evidence>
<keyword evidence="2" id="KW-1003">Cell membrane</keyword>
<gene>
    <name evidence="7" type="ORF">EOD42_04780</name>
</gene>
<feature type="transmembrane region" description="Helical" evidence="6">
    <location>
        <begin position="201"/>
        <end position="232"/>
    </location>
</feature>
<dbReference type="GO" id="GO:0015658">
    <property type="term" value="F:branched-chain amino acid transmembrane transporter activity"/>
    <property type="evidence" value="ECO:0007669"/>
    <property type="project" value="InterPro"/>
</dbReference>
<evidence type="ECO:0000256" key="5">
    <source>
        <dbReference type="ARBA" id="ARBA00023136"/>
    </source>
</evidence>
<feature type="transmembrane region" description="Helical" evidence="6">
    <location>
        <begin position="244"/>
        <end position="263"/>
    </location>
</feature>
<accession>A0A437MP47</accession>
<evidence type="ECO:0000256" key="4">
    <source>
        <dbReference type="ARBA" id="ARBA00022989"/>
    </source>
</evidence>
<dbReference type="InterPro" id="IPR043428">
    <property type="entry name" value="LivM-like"/>
</dbReference>
<keyword evidence="4 6" id="KW-1133">Transmembrane helix</keyword>
<feature type="transmembrane region" description="Helical" evidence="6">
    <location>
        <begin position="55"/>
        <end position="75"/>
    </location>
</feature>
<dbReference type="EMBL" id="SACL01000001">
    <property type="protein sequence ID" value="RVT99406.1"/>
    <property type="molecule type" value="Genomic_DNA"/>
</dbReference>
<feature type="transmembrane region" description="Helical" evidence="6">
    <location>
        <begin position="6"/>
        <end position="24"/>
    </location>
</feature>
<evidence type="ECO:0000313" key="8">
    <source>
        <dbReference type="Proteomes" id="UP000282957"/>
    </source>
</evidence>
<keyword evidence="3 6" id="KW-0812">Transmembrane</keyword>
<feature type="transmembrane region" description="Helical" evidence="6">
    <location>
        <begin position="170"/>
        <end position="189"/>
    </location>
</feature>
<dbReference type="CDD" id="cd06581">
    <property type="entry name" value="TM_PBP1_LivM_like"/>
    <property type="match status" value="1"/>
</dbReference>
<keyword evidence="5 6" id="KW-0472">Membrane</keyword>
<evidence type="ECO:0000313" key="7">
    <source>
        <dbReference type="EMBL" id="RVT99406.1"/>
    </source>
</evidence>
<dbReference type="PANTHER" id="PTHR30482">
    <property type="entry name" value="HIGH-AFFINITY BRANCHED-CHAIN AMINO ACID TRANSPORT SYSTEM PERMEASE"/>
    <property type="match status" value="1"/>
</dbReference>
<dbReference type="AlphaFoldDB" id="A0A437MP47"/>
<name>A0A437MP47_9PROT</name>
<proteinExistence type="predicted"/>
<protein>
    <submittedName>
        <fullName evidence="7">Branched-chain amino acid ABC transporter permease</fullName>
    </submittedName>
</protein>
<reference evidence="7 8" key="1">
    <citation type="submission" date="2019-01" db="EMBL/GenBank/DDBJ databases">
        <authorList>
            <person name="Chen W.-M."/>
        </authorList>
    </citation>
    <scope>NUCLEOTIDE SEQUENCE [LARGE SCALE GENOMIC DNA]</scope>
    <source>
        <strain evidence="7 8">CCP-6</strain>
    </source>
</reference>
<dbReference type="PANTHER" id="PTHR30482:SF10">
    <property type="entry name" value="HIGH-AFFINITY BRANCHED-CHAIN AMINO ACID TRANSPORT PROTEIN BRAE"/>
    <property type="match status" value="1"/>
</dbReference>
<feature type="transmembrane region" description="Helical" evidence="6">
    <location>
        <begin position="31"/>
        <end position="49"/>
    </location>
</feature>
<comment type="subcellular location">
    <subcellularLocation>
        <location evidence="1">Cell membrane</location>
        <topology evidence="1">Multi-pass membrane protein</topology>
    </subcellularLocation>
</comment>
<sequence>MSGYWAGILVILAINVIAAYSAWLPLAAGQVNLGTAGFMAVGAYAGAVLSGDYEWPVGAAIAAGAVASGLLALLVGSAVLRTRGLYLALATLAVNEVVRGILLNWDAVGGASGYPVIAHIELLPIAIAALCVFLVAAWLGASRFGMTLHAIEQDETMTGLFGVHVSRVQLAAFTIGGVMAGLAGALYAHHFSYIEAQYFTVLMSVTIVLSVVLGGVQTVWGPLVGAAFFTLLPELFRGASNWRYVLFAAGVIAIMALRPQGIVTRAALMRLRRAA</sequence>
<dbReference type="OrthoDB" id="9034298at2"/>
<comment type="caution">
    <text evidence="7">The sequence shown here is derived from an EMBL/GenBank/DDBJ whole genome shotgun (WGS) entry which is preliminary data.</text>
</comment>
<evidence type="ECO:0000256" key="2">
    <source>
        <dbReference type="ARBA" id="ARBA00022475"/>
    </source>
</evidence>
<keyword evidence="8" id="KW-1185">Reference proteome</keyword>
<dbReference type="GO" id="GO:0005886">
    <property type="term" value="C:plasma membrane"/>
    <property type="evidence" value="ECO:0007669"/>
    <property type="project" value="UniProtKB-SubCell"/>
</dbReference>